<dbReference type="InterPro" id="IPR012902">
    <property type="entry name" value="N_methyl_site"/>
</dbReference>
<dbReference type="GO" id="GO:0015628">
    <property type="term" value="P:protein secretion by the type II secretion system"/>
    <property type="evidence" value="ECO:0007669"/>
    <property type="project" value="InterPro"/>
</dbReference>
<dbReference type="InterPro" id="IPR045584">
    <property type="entry name" value="Pilin-like"/>
</dbReference>
<evidence type="ECO:0000256" key="10">
    <source>
        <dbReference type="ARBA" id="ARBA00030775"/>
    </source>
</evidence>
<organism evidence="13 14">
    <name type="scientific">Marinobacter confluentis</name>
    <dbReference type="NCBI Taxonomy" id="1697557"/>
    <lineage>
        <taxon>Bacteria</taxon>
        <taxon>Pseudomonadati</taxon>
        <taxon>Pseudomonadota</taxon>
        <taxon>Gammaproteobacteria</taxon>
        <taxon>Pseudomonadales</taxon>
        <taxon>Marinobacteraceae</taxon>
        <taxon>Marinobacter</taxon>
    </lineage>
</organism>
<keyword evidence="4" id="KW-0488">Methylation</keyword>
<dbReference type="RefSeq" id="WP_135804248.1">
    <property type="nucleotide sequence ID" value="NZ_SRPF01000005.1"/>
</dbReference>
<feature type="transmembrane region" description="Helical" evidence="11">
    <location>
        <begin position="12"/>
        <end position="33"/>
    </location>
</feature>
<evidence type="ECO:0000256" key="8">
    <source>
        <dbReference type="ARBA" id="ARBA00023136"/>
    </source>
</evidence>
<evidence type="ECO:0000256" key="9">
    <source>
        <dbReference type="ARBA" id="ARBA00025772"/>
    </source>
</evidence>
<keyword evidence="6 11" id="KW-0812">Transmembrane</keyword>
<reference evidence="13 14" key="1">
    <citation type="submission" date="2019-04" db="EMBL/GenBank/DDBJ databases">
        <authorList>
            <person name="Park S."/>
            <person name="Yoon J.-H."/>
        </authorList>
    </citation>
    <scope>NUCLEOTIDE SEQUENCE [LARGE SCALE GENOMIC DNA]</scope>
    <source>
        <strain evidence="13 14">HJM-18</strain>
    </source>
</reference>
<sequence length="161" mass="17219">MIDRNAHRGFTIIELMVVVAVLAIVATVAVPSFQQIIENNRLATESNRIYSAMSFARSEAVRIGDDVSLSAKTGGFDEGWCVHLGAACTGTDILRQFDAGDELDYSGSANTLTFNARGEMTNTTFNLSIEPSNCESGETDKTRTISVSLSGRGSIQKGDCA</sequence>
<evidence type="ECO:0000313" key="13">
    <source>
        <dbReference type="EMBL" id="TGN38449.1"/>
    </source>
</evidence>
<dbReference type="NCBIfam" id="TIGR02532">
    <property type="entry name" value="IV_pilin_GFxxxE"/>
    <property type="match status" value="1"/>
</dbReference>
<evidence type="ECO:0000259" key="12">
    <source>
        <dbReference type="Pfam" id="PF12019"/>
    </source>
</evidence>
<evidence type="ECO:0000256" key="2">
    <source>
        <dbReference type="ARBA" id="ARBA00021549"/>
    </source>
</evidence>
<keyword evidence="5" id="KW-0997">Cell inner membrane</keyword>
<dbReference type="GO" id="GO:0015627">
    <property type="term" value="C:type II protein secretion system complex"/>
    <property type="evidence" value="ECO:0007669"/>
    <property type="project" value="InterPro"/>
</dbReference>
<evidence type="ECO:0000256" key="4">
    <source>
        <dbReference type="ARBA" id="ARBA00022481"/>
    </source>
</evidence>
<comment type="similarity">
    <text evidence="9">Belongs to the GSP H family.</text>
</comment>
<evidence type="ECO:0000256" key="6">
    <source>
        <dbReference type="ARBA" id="ARBA00022692"/>
    </source>
</evidence>
<accession>A0A4Z1C0P3</accession>
<gene>
    <name evidence="13" type="ORF">E5Q11_14860</name>
</gene>
<comment type="caution">
    <text evidence="13">The sequence shown here is derived from an EMBL/GenBank/DDBJ whole genome shotgun (WGS) entry which is preliminary data.</text>
</comment>
<dbReference type="Pfam" id="PF07963">
    <property type="entry name" value="N_methyl"/>
    <property type="match status" value="1"/>
</dbReference>
<evidence type="ECO:0000256" key="7">
    <source>
        <dbReference type="ARBA" id="ARBA00022989"/>
    </source>
</evidence>
<evidence type="ECO:0000256" key="5">
    <source>
        <dbReference type="ARBA" id="ARBA00022519"/>
    </source>
</evidence>
<evidence type="ECO:0000256" key="3">
    <source>
        <dbReference type="ARBA" id="ARBA00022475"/>
    </source>
</evidence>
<protein>
    <recommendedName>
        <fullName evidence="2">Type II secretion system protein H</fullName>
    </recommendedName>
    <alternativeName>
        <fullName evidence="10">General secretion pathway protein H</fullName>
    </alternativeName>
</protein>
<dbReference type="Proteomes" id="UP000298325">
    <property type="component" value="Unassembled WGS sequence"/>
</dbReference>
<proteinExistence type="inferred from homology"/>
<name>A0A4Z1C0P3_9GAMM</name>
<dbReference type="InterPro" id="IPR022346">
    <property type="entry name" value="T2SS_GspH"/>
</dbReference>
<keyword evidence="7 11" id="KW-1133">Transmembrane helix</keyword>
<dbReference type="GO" id="GO:0005886">
    <property type="term" value="C:plasma membrane"/>
    <property type="evidence" value="ECO:0007669"/>
    <property type="project" value="UniProtKB-SubCell"/>
</dbReference>
<evidence type="ECO:0000313" key="14">
    <source>
        <dbReference type="Proteomes" id="UP000298325"/>
    </source>
</evidence>
<dbReference type="SUPFAM" id="SSF54523">
    <property type="entry name" value="Pili subunits"/>
    <property type="match status" value="1"/>
</dbReference>
<keyword evidence="8 11" id="KW-0472">Membrane</keyword>
<comment type="subcellular location">
    <subcellularLocation>
        <location evidence="1">Cell inner membrane</location>
        <topology evidence="1">Single-pass membrane protein</topology>
    </subcellularLocation>
</comment>
<keyword evidence="14" id="KW-1185">Reference proteome</keyword>
<keyword evidence="3" id="KW-1003">Cell membrane</keyword>
<evidence type="ECO:0000256" key="1">
    <source>
        <dbReference type="ARBA" id="ARBA00004377"/>
    </source>
</evidence>
<dbReference type="Pfam" id="PF12019">
    <property type="entry name" value="GspH"/>
    <property type="match status" value="1"/>
</dbReference>
<dbReference type="Gene3D" id="3.55.40.10">
    <property type="entry name" value="minor pseudopilin epsh domain"/>
    <property type="match status" value="1"/>
</dbReference>
<dbReference type="AlphaFoldDB" id="A0A4Z1C0P3"/>
<evidence type="ECO:0000256" key="11">
    <source>
        <dbReference type="SAM" id="Phobius"/>
    </source>
</evidence>
<dbReference type="OrthoDB" id="5705058at2"/>
<dbReference type="EMBL" id="SRPF01000005">
    <property type="protein sequence ID" value="TGN38449.1"/>
    <property type="molecule type" value="Genomic_DNA"/>
</dbReference>
<feature type="domain" description="General secretion pathway GspH" evidence="12">
    <location>
        <begin position="46"/>
        <end position="151"/>
    </location>
</feature>